<dbReference type="InterPro" id="IPR027417">
    <property type="entry name" value="P-loop_NTPase"/>
</dbReference>
<dbReference type="eggNOG" id="arCOG00285">
    <property type="taxonomic scope" value="Archaea"/>
</dbReference>
<keyword evidence="5" id="KW-1133">Transmembrane helix</keyword>
<evidence type="ECO:0000256" key="4">
    <source>
        <dbReference type="ARBA" id="ARBA00048988"/>
    </source>
</evidence>
<dbReference type="EMBL" id="CP001939">
    <property type="protein sequence ID" value="ADG91110.1"/>
    <property type="molecule type" value="Genomic_DNA"/>
</dbReference>
<sequence length="599" mass="66235">MNKRAVYALILANISFPIILEFASTASPLRFYASLARILVLTAYFTALLLTSRRVYASVLNTLLLFLLTYECFKTPVEFFYAVFLSLLVLYFSWSRKLVVLNLPGEVEEFRSFLASIKKLKRPGLAGMAPLFLSSASVSLSLIAVLYYLLGSPVASPVILACLPLSITTGFSLLVEDYSARRAVKLGFASGLSTIALIPLVLEASQQAGVGEVVLEGKGSPSKFLRLGRALAQLEHGLPVNEYKGFPQHWVSRDQPCWYWRRVRGDINLPVKSLINTHVVIAGASGTGKSLLAKKLVREFSRMGKTVLIIDPHGEYRPEDIGLGEARVVDASEIFLNPLELGGLNPLEKAKEFSQTLSLLFGLGPLQRIALEEFLVKAYREKGIDVNDPATWGLPPPSLQDLEKACVESAEPFEEYSRICPYVKMLARHFPKQSPISLTSLLDRPVILRLNKVASDFSRTILVETLLYSILSAMYSRRLWDLVVVVDEVRAVLPGGVGDRILSRLFSESRKFGISLIVISQDVKNIPRTLLSNAGLKIFFNINEPDSLEYAVKSITGVSTSDKEIAVSTALRSLKTLEYVLDIAGLNKVFIAKNPYINP</sequence>
<evidence type="ECO:0000313" key="8">
    <source>
        <dbReference type="Proteomes" id="UP000002376"/>
    </source>
</evidence>
<dbReference type="RefSeq" id="WP_013129703.1">
    <property type="nucleotide sequence ID" value="NC_014160.1"/>
</dbReference>
<feature type="transmembrane region" description="Helical" evidence="5">
    <location>
        <begin position="29"/>
        <end position="50"/>
    </location>
</feature>
<dbReference type="Gene3D" id="3.40.50.300">
    <property type="entry name" value="P-loop containing nucleotide triphosphate hydrolases"/>
    <property type="match status" value="2"/>
</dbReference>
<dbReference type="STRING" id="633148.Tagg_0837"/>
<evidence type="ECO:0000259" key="6">
    <source>
        <dbReference type="SMART" id="SM00382"/>
    </source>
</evidence>
<accession>D5U1W0</accession>
<evidence type="ECO:0000313" key="7">
    <source>
        <dbReference type="EMBL" id="ADG91110.1"/>
    </source>
</evidence>
<keyword evidence="8" id="KW-1185">Reference proteome</keyword>
<comment type="similarity">
    <text evidence="1">Belongs to the HerA family.</text>
</comment>
<feature type="domain" description="AAA+ ATPase" evidence="6">
    <location>
        <begin position="275"/>
        <end position="544"/>
    </location>
</feature>
<comment type="catalytic activity">
    <reaction evidence="4">
        <text>ATP + H2O = ADP + phosphate + H(+)</text>
        <dbReference type="Rhea" id="RHEA:13065"/>
        <dbReference type="ChEBI" id="CHEBI:15377"/>
        <dbReference type="ChEBI" id="CHEBI:15378"/>
        <dbReference type="ChEBI" id="CHEBI:30616"/>
        <dbReference type="ChEBI" id="CHEBI:43474"/>
        <dbReference type="ChEBI" id="CHEBI:456216"/>
        <dbReference type="EC" id="5.6.2.4"/>
    </reaction>
</comment>
<evidence type="ECO:0000256" key="3">
    <source>
        <dbReference type="ARBA" id="ARBA00048954"/>
    </source>
</evidence>
<dbReference type="PANTHER" id="PTHR42957">
    <property type="entry name" value="HELICASE MJ1565-RELATED"/>
    <property type="match status" value="1"/>
</dbReference>
<dbReference type="GeneID" id="9165853"/>
<dbReference type="SMART" id="SM00382">
    <property type="entry name" value="AAA"/>
    <property type="match status" value="1"/>
</dbReference>
<evidence type="ECO:0000256" key="5">
    <source>
        <dbReference type="SAM" id="Phobius"/>
    </source>
</evidence>
<dbReference type="KEGG" id="tag:Tagg_0837"/>
<dbReference type="InterPro" id="IPR008571">
    <property type="entry name" value="HerA-like"/>
</dbReference>
<name>D5U1W0_THEAM</name>
<evidence type="ECO:0000256" key="2">
    <source>
        <dbReference type="ARBA" id="ARBA00034617"/>
    </source>
</evidence>
<dbReference type="AlphaFoldDB" id="D5U1W0"/>
<evidence type="ECO:0000256" key="1">
    <source>
        <dbReference type="ARBA" id="ARBA00007816"/>
    </source>
</evidence>
<feature type="transmembrane region" description="Helical" evidence="5">
    <location>
        <begin position="55"/>
        <end position="73"/>
    </location>
</feature>
<dbReference type="GO" id="GO:0043138">
    <property type="term" value="F:3'-5' DNA helicase activity"/>
    <property type="evidence" value="ECO:0007669"/>
    <property type="project" value="UniProtKB-EC"/>
</dbReference>
<keyword evidence="5" id="KW-0812">Transmembrane</keyword>
<feature type="transmembrane region" description="Helical" evidence="5">
    <location>
        <begin position="5"/>
        <end position="23"/>
    </location>
</feature>
<reference evidence="7 8" key="1">
    <citation type="journal article" date="2010" name="Stand. Genomic Sci.">
        <title>Complete genome sequence of Thermosphaera aggregans type strain (M11TL).</title>
        <authorList>
            <person name="Spring S."/>
            <person name="Rachel R."/>
            <person name="Lapidus A."/>
            <person name="Davenport K."/>
            <person name="Tice H."/>
            <person name="Copeland A."/>
            <person name="Cheng J.F."/>
            <person name="Lucas S."/>
            <person name="Chen F."/>
            <person name="Nolan M."/>
            <person name="Bruce D."/>
            <person name="Goodwin L."/>
            <person name="Pitluck S."/>
            <person name="Ivanova N."/>
            <person name="Mavromatis K."/>
            <person name="Ovchinnikova G."/>
            <person name="Pati A."/>
            <person name="Chen A."/>
            <person name="Palaniappan K."/>
            <person name="Land M."/>
            <person name="Hauser L."/>
            <person name="Chang Y.J."/>
            <person name="Jeffries C.C."/>
            <person name="Brettin T."/>
            <person name="Detter J.C."/>
            <person name="Tapia R."/>
            <person name="Han C."/>
            <person name="Heimerl T."/>
            <person name="Weikl F."/>
            <person name="Brambilla E."/>
            <person name="Goker M."/>
            <person name="Bristow J."/>
            <person name="Eisen J.A."/>
            <person name="Markowitz V."/>
            <person name="Hugenholtz P."/>
            <person name="Kyrpides N.C."/>
            <person name="Klenk H.P."/>
        </authorList>
    </citation>
    <scope>NUCLEOTIDE SEQUENCE [LARGE SCALE GENOMIC DNA]</scope>
    <source>
        <strain evidence="8">DSM 11486 / M11TL</strain>
    </source>
</reference>
<dbReference type="SUPFAM" id="SSF52540">
    <property type="entry name" value="P-loop containing nucleoside triphosphate hydrolases"/>
    <property type="match status" value="1"/>
</dbReference>
<organism evidence="7 8">
    <name type="scientific">Thermosphaera aggregans (strain DSM 11486 / M11TL)</name>
    <dbReference type="NCBI Taxonomy" id="633148"/>
    <lineage>
        <taxon>Archaea</taxon>
        <taxon>Thermoproteota</taxon>
        <taxon>Thermoprotei</taxon>
        <taxon>Desulfurococcales</taxon>
        <taxon>Desulfurococcaceae</taxon>
        <taxon>Thermosphaera</taxon>
    </lineage>
</organism>
<dbReference type="Pfam" id="PF01935">
    <property type="entry name" value="DUF87"/>
    <property type="match status" value="1"/>
</dbReference>
<comment type="catalytic activity">
    <reaction evidence="3">
        <text>ATP + H2O = ADP + phosphate + H(+)</text>
        <dbReference type="Rhea" id="RHEA:13065"/>
        <dbReference type="ChEBI" id="CHEBI:15377"/>
        <dbReference type="ChEBI" id="CHEBI:15378"/>
        <dbReference type="ChEBI" id="CHEBI:30616"/>
        <dbReference type="ChEBI" id="CHEBI:43474"/>
        <dbReference type="ChEBI" id="CHEBI:456216"/>
        <dbReference type="EC" id="5.6.2.3"/>
    </reaction>
</comment>
<dbReference type="GO" id="GO:0043139">
    <property type="term" value="F:5'-3' DNA helicase activity"/>
    <property type="evidence" value="ECO:0007669"/>
    <property type="project" value="UniProtKB-EC"/>
</dbReference>
<feature type="transmembrane region" description="Helical" evidence="5">
    <location>
        <begin position="79"/>
        <end position="103"/>
    </location>
</feature>
<keyword evidence="5" id="KW-0472">Membrane</keyword>
<dbReference type="CDD" id="cd01983">
    <property type="entry name" value="SIMIBI"/>
    <property type="match status" value="1"/>
</dbReference>
<proteinExistence type="inferred from homology"/>
<dbReference type="InterPro" id="IPR002789">
    <property type="entry name" value="HerA_central"/>
</dbReference>
<dbReference type="PANTHER" id="PTHR42957:SF1">
    <property type="entry name" value="HELICASE MJ1565-RELATED"/>
    <property type="match status" value="1"/>
</dbReference>
<feature type="transmembrane region" description="Helical" evidence="5">
    <location>
        <begin position="124"/>
        <end position="148"/>
    </location>
</feature>
<dbReference type="Proteomes" id="UP000002376">
    <property type="component" value="Chromosome"/>
</dbReference>
<dbReference type="HOGENOM" id="CLU_455372_0_0_2"/>
<reference evidence="8" key="2">
    <citation type="journal article" date="2010" name="Stand. Genomic Sci.">
        <title>Complete genome sequence of Thermosphaera aggregans type strain (M11TLT).</title>
        <authorList>
            <person name="Spring S."/>
            <person name="Rachel R."/>
            <person name="Lapidus A."/>
            <person name="Davenport K."/>
            <person name="Tice H."/>
            <person name="Copeland A."/>
            <person name="Cheng J.-F."/>
            <person name="Lucas S."/>
            <person name="Chen F."/>
            <person name="Nolan M."/>
            <person name="Bruce D."/>
            <person name="Goodwin L."/>
            <person name="Pitluck S."/>
            <person name="Ivanova N."/>
            <person name="Mavromatis K."/>
            <person name="Ovchinnikova G."/>
            <person name="Pati A."/>
            <person name="Chen A."/>
            <person name="Palaniappan K."/>
            <person name="Land M."/>
            <person name="Hauser L."/>
            <person name="Chang Y.-J."/>
            <person name="Jeffries C.C."/>
            <person name="Brettin T."/>
            <person name="Detter J.C."/>
            <person name="Tapia R."/>
            <person name="Han C."/>
            <person name="Heimerl T."/>
            <person name="Weikl F."/>
            <person name="Brambilla E."/>
            <person name="Goker M."/>
            <person name="Bristow J."/>
            <person name="Eisen J.A."/>
            <person name="Markowitz V."/>
            <person name="Hugenholtz P."/>
            <person name="Kyrpides N.C."/>
            <person name="Klenk H.-P."/>
        </authorList>
    </citation>
    <scope>NUCLEOTIDE SEQUENCE [LARGE SCALE GENOMIC DNA]</scope>
    <source>
        <strain evidence="8">DSM 11486 / M11TL</strain>
    </source>
</reference>
<dbReference type="InterPro" id="IPR003593">
    <property type="entry name" value="AAA+_ATPase"/>
</dbReference>
<comment type="catalytic activity">
    <reaction evidence="2">
        <text>Couples ATP hydrolysis with the unwinding of duplex DNA by translocating in the 3'-5' direction.</text>
        <dbReference type="EC" id="5.6.2.4"/>
    </reaction>
</comment>
<gene>
    <name evidence="7" type="ordered locus">Tagg_0837</name>
</gene>
<dbReference type="OrthoDB" id="107033at2157"/>
<protein>
    <recommendedName>
        <fullName evidence="6">AAA+ ATPase domain-containing protein</fullName>
    </recommendedName>
</protein>
<feature type="transmembrane region" description="Helical" evidence="5">
    <location>
        <begin position="154"/>
        <end position="174"/>
    </location>
</feature>
<reference key="3">
    <citation type="submission" date="2010-02" db="EMBL/GenBank/DDBJ databases">
        <title>Complete genome sequence of Thermosphaera aggregans type strain (M11TL).</title>
        <authorList>
            <consortium name="US DOE Joint Genome Institute (JGI-PGF)"/>
            <person name="Spring S."/>
            <person name="Lapidus A."/>
            <person name="Munk C."/>
            <person name="Schroeder M."/>
            <person name="Glavina Del Rio T."/>
            <person name="Tice H."/>
            <person name="Copeland A."/>
            <person name="Cheng J.-F."/>
            <person name="Lucas S."/>
            <person name="Chen F."/>
            <person name="Nolan M."/>
            <person name="Bruce D."/>
            <person name="Goodwin L."/>
            <person name="Pitluck S."/>
            <person name="Ivanova N."/>
            <person name="Mavromatis K."/>
            <person name="Ovchinnikova G."/>
            <person name="Pati A."/>
            <person name="Chen A."/>
            <person name="Palaniappan K."/>
            <person name="Land M."/>
            <person name="Hauser L."/>
            <person name="Chang Y.-J."/>
            <person name="Jeffries C.C."/>
            <person name="Brettin T."/>
            <person name="Detter J.C."/>
            <person name="Tapia R."/>
            <person name="Han C."/>
            <person name="Chain P."/>
            <person name="Heimerl T."/>
            <person name="Weik F."/>
            <person name="Goker M."/>
            <person name="Rachel R."/>
            <person name="Bristow J."/>
            <person name="Eisen J.A."/>
            <person name="Markowitz V."/>
            <person name="Hugenholtz P."/>
            <person name="Kyrpides N.C."/>
            <person name="Klenk H.-P."/>
        </authorList>
    </citation>
    <scope>NUCLEOTIDE SEQUENCE</scope>
    <source>
        <strain>DSM 11486</strain>
    </source>
</reference>
<feature type="transmembrane region" description="Helical" evidence="5">
    <location>
        <begin position="186"/>
        <end position="202"/>
    </location>
</feature>